<dbReference type="Gene3D" id="3.20.20.120">
    <property type="entry name" value="Enolase-like C-terminal domain"/>
    <property type="match status" value="1"/>
</dbReference>
<dbReference type="InterPro" id="IPR013342">
    <property type="entry name" value="Mandelate_racemase_C"/>
</dbReference>
<comment type="caution">
    <text evidence="9">The sequence shown here is derived from an EMBL/GenBank/DDBJ whole genome shotgun (WGS) entry which is preliminary data.</text>
</comment>
<evidence type="ECO:0000256" key="3">
    <source>
        <dbReference type="ARBA" id="ARBA00022842"/>
    </source>
</evidence>
<feature type="binding site" evidence="6">
    <location>
        <position position="178"/>
    </location>
    <ligand>
        <name>Mg(2+)</name>
        <dbReference type="ChEBI" id="CHEBI:18420"/>
    </ligand>
</feature>
<dbReference type="InterPro" id="IPR036849">
    <property type="entry name" value="Enolase-like_C_sf"/>
</dbReference>
<organism evidence="9 10">
    <name type="scientific">Imtechella halotolerans K1</name>
    <dbReference type="NCBI Taxonomy" id="946077"/>
    <lineage>
        <taxon>Bacteria</taxon>
        <taxon>Pseudomonadati</taxon>
        <taxon>Bacteroidota</taxon>
        <taxon>Flavobacteriia</taxon>
        <taxon>Flavobacteriales</taxon>
        <taxon>Flavobacteriaceae</taxon>
        <taxon>Imtechella</taxon>
    </lineage>
</organism>
<protein>
    <recommendedName>
        <fullName evidence="7">Dipeptide epimerase</fullName>
        <ecNumber evidence="7">5.1.1.-</ecNumber>
    </recommendedName>
</protein>
<keyword evidence="2 6" id="KW-0479">Metal-binding</keyword>
<evidence type="ECO:0000256" key="1">
    <source>
        <dbReference type="ARBA" id="ARBA00008031"/>
    </source>
</evidence>
<evidence type="ECO:0000256" key="4">
    <source>
        <dbReference type="ARBA" id="ARBA00023235"/>
    </source>
</evidence>
<feature type="domain" description="Mandelate racemase/muconate lactonizing enzyme C-terminal" evidence="8">
    <location>
        <begin position="135"/>
        <end position="226"/>
    </location>
</feature>
<dbReference type="SMART" id="SM00922">
    <property type="entry name" value="MR_MLE"/>
    <property type="match status" value="1"/>
</dbReference>
<evidence type="ECO:0000259" key="8">
    <source>
        <dbReference type="SMART" id="SM00922"/>
    </source>
</evidence>
<dbReference type="SFLD" id="SFLDG00180">
    <property type="entry name" value="muconate_cycloisomerase"/>
    <property type="match status" value="1"/>
</dbReference>
<comment type="cofactor">
    <cofactor evidence="6 7">
        <name>Mg(2+)</name>
        <dbReference type="ChEBI" id="CHEBI:18420"/>
    </cofactor>
    <text evidence="6 7">Binds 1 Mg(2+) ion per subunit.</text>
</comment>
<dbReference type="InterPro" id="IPR034603">
    <property type="entry name" value="Dipeptide_epimerase"/>
</dbReference>
<dbReference type="OrthoDB" id="9775391at2"/>
<dbReference type="CDD" id="cd03319">
    <property type="entry name" value="L-Ala-DL-Glu_epimerase"/>
    <property type="match status" value="1"/>
</dbReference>
<dbReference type="EC" id="5.1.1.-" evidence="7"/>
<dbReference type="PANTHER" id="PTHR48080">
    <property type="entry name" value="D-GALACTONATE DEHYDRATASE-RELATED"/>
    <property type="match status" value="1"/>
</dbReference>
<evidence type="ECO:0000313" key="10">
    <source>
        <dbReference type="Proteomes" id="UP000005938"/>
    </source>
</evidence>
<keyword evidence="4 7" id="KW-0413">Isomerase</keyword>
<dbReference type="PATRIC" id="fig|946077.3.peg.45"/>
<dbReference type="InterPro" id="IPR029017">
    <property type="entry name" value="Enolase-like_N"/>
</dbReference>
<dbReference type="InterPro" id="IPR029065">
    <property type="entry name" value="Enolase_C-like"/>
</dbReference>
<dbReference type="RefSeq" id="WP_008236168.1">
    <property type="nucleotide sequence ID" value="NZ_AJJU01000002.1"/>
</dbReference>
<feature type="binding site" evidence="6">
    <location>
        <position position="205"/>
    </location>
    <ligand>
        <name>Mg(2+)</name>
        <dbReference type="ChEBI" id="CHEBI:18420"/>
    </ligand>
</feature>
<dbReference type="EMBL" id="AJJU01000002">
    <property type="protein sequence ID" value="EID76401.1"/>
    <property type="molecule type" value="Genomic_DNA"/>
</dbReference>
<accession>I0WJ35</accession>
<sequence length="346" mass="37912">MFEISYKPYILQKKYVFRIAGGARSSTPVMLIRVKYEGVCGYGEASMPPLYGETIDSAEAFLTKVDLNRFKNPFGLEEILTYIDAIEPGNPAIKAAIDIALHDLVGKLLNVPIHSLFGLSAGRMSTSKTIGIDSAQIIAQRVAEANSFKFLKIKLGADNDEEIMQAVRSCTNQPLYIDANQGWKDKHQALEKIHWLKEQNVIFIEQPLLKSAIEDQQWLAAHSPLPIVGDESVQRLQDVYKAANLFHGVNIKLMKSTGLREAFKMGAAAQSMGLKIMLGCMSETSCAIGAAAQLGSLADWVDLDGNLGILNDPFVGHQVEKGIINVNKLPGVGLQPVDWDRIAACK</sequence>
<dbReference type="Pfam" id="PF02746">
    <property type="entry name" value="MR_MLE_N"/>
    <property type="match status" value="1"/>
</dbReference>
<dbReference type="GO" id="GO:0000287">
    <property type="term" value="F:magnesium ion binding"/>
    <property type="evidence" value="ECO:0007669"/>
    <property type="project" value="UniProtKB-ARBA"/>
</dbReference>
<name>I0WJ35_9FLAO</name>
<evidence type="ECO:0000313" key="9">
    <source>
        <dbReference type="EMBL" id="EID76401.1"/>
    </source>
</evidence>
<evidence type="ECO:0000256" key="7">
    <source>
        <dbReference type="RuleBase" id="RU366006"/>
    </source>
</evidence>
<dbReference type="SUPFAM" id="SSF54826">
    <property type="entry name" value="Enolase N-terminal domain-like"/>
    <property type="match status" value="1"/>
</dbReference>
<feature type="active site" description="Proton acceptor; specific for (S)-substrate epimerization" evidence="5">
    <location>
        <position position="252"/>
    </location>
</feature>
<dbReference type="STRING" id="946077.W5A_00220"/>
<dbReference type="Proteomes" id="UP000005938">
    <property type="component" value="Unassembled WGS sequence"/>
</dbReference>
<evidence type="ECO:0000256" key="5">
    <source>
        <dbReference type="PIRSR" id="PIRSR634603-1"/>
    </source>
</evidence>
<reference evidence="9 10" key="1">
    <citation type="journal article" date="2012" name="J. Bacteriol.">
        <title>Genome Sequence of the Halotolerant Bacterium Imtechella halotolerans K1T.</title>
        <authorList>
            <person name="Kumar S."/>
            <person name="Vikram S."/>
            <person name="Subramanian S."/>
            <person name="Raghava G.P."/>
            <person name="Pinnaka A.K."/>
        </authorList>
    </citation>
    <scope>NUCLEOTIDE SEQUENCE [LARGE SCALE GENOMIC DNA]</scope>
    <source>
        <strain evidence="9 10">K1</strain>
    </source>
</reference>
<feature type="active site" description="Proton acceptor; specific for (R)-substrate epimerization" evidence="5">
    <location>
        <position position="154"/>
    </location>
</feature>
<keyword evidence="3 6" id="KW-0460">Magnesium</keyword>
<dbReference type="Pfam" id="PF13378">
    <property type="entry name" value="MR_MLE_C"/>
    <property type="match status" value="1"/>
</dbReference>
<gene>
    <name evidence="9" type="ORF">W5A_00220</name>
</gene>
<dbReference type="Gene3D" id="3.30.390.10">
    <property type="entry name" value="Enolase-like, N-terminal domain"/>
    <property type="match status" value="1"/>
</dbReference>
<keyword evidence="10" id="KW-1185">Reference proteome</keyword>
<dbReference type="InterPro" id="IPR034593">
    <property type="entry name" value="DgoD-like"/>
</dbReference>
<dbReference type="InterPro" id="IPR013341">
    <property type="entry name" value="Mandelate_racemase_N_dom"/>
</dbReference>
<dbReference type="SUPFAM" id="SSF51604">
    <property type="entry name" value="Enolase C-terminal domain-like"/>
    <property type="match status" value="1"/>
</dbReference>
<proteinExistence type="inferred from homology"/>
<dbReference type="eggNOG" id="COG4948">
    <property type="taxonomic scope" value="Bacteria"/>
</dbReference>
<evidence type="ECO:0000256" key="2">
    <source>
        <dbReference type="ARBA" id="ARBA00022723"/>
    </source>
</evidence>
<dbReference type="AlphaFoldDB" id="I0WJ35"/>
<feature type="binding site" evidence="6">
    <location>
        <position position="230"/>
    </location>
    <ligand>
        <name>Mg(2+)</name>
        <dbReference type="ChEBI" id="CHEBI:18420"/>
    </ligand>
</feature>
<dbReference type="GO" id="GO:0016855">
    <property type="term" value="F:racemase and epimerase activity, acting on amino acids and derivatives"/>
    <property type="evidence" value="ECO:0007669"/>
    <property type="project" value="UniProtKB-UniRule"/>
</dbReference>
<comment type="similarity">
    <text evidence="1 7">Belongs to the mandelate racemase/muconate lactonizing enzyme family.</text>
</comment>
<evidence type="ECO:0000256" key="6">
    <source>
        <dbReference type="PIRSR" id="PIRSR634603-3"/>
    </source>
</evidence>
<dbReference type="SFLD" id="SFLDS00001">
    <property type="entry name" value="Enolase"/>
    <property type="match status" value="1"/>
</dbReference>
<dbReference type="PANTHER" id="PTHR48080:SF3">
    <property type="entry name" value="ENOLASE SUPERFAMILY MEMBER DDB_G0284701"/>
    <property type="match status" value="1"/>
</dbReference>